<dbReference type="GO" id="GO:0007165">
    <property type="term" value="P:signal transduction"/>
    <property type="evidence" value="ECO:0007669"/>
    <property type="project" value="TreeGrafter"/>
</dbReference>
<dbReference type="InterPro" id="IPR000387">
    <property type="entry name" value="Tyr_Pase_dom"/>
</dbReference>
<protein>
    <submittedName>
        <fullName evidence="7">Protein phosphatase</fullName>
    </submittedName>
</protein>
<dbReference type="Proteomes" id="UP000053621">
    <property type="component" value="Unassembled WGS sequence"/>
</dbReference>
<dbReference type="InterPro" id="IPR000340">
    <property type="entry name" value="Dual-sp_phosphatase_cat-dom"/>
</dbReference>
<comment type="caution">
    <text evidence="7">The sequence shown here is derived from an EMBL/GenBank/DDBJ whole genome shotgun (WGS) entry which is preliminary data.</text>
</comment>
<comment type="similarity">
    <text evidence="1">Belongs to the protein-tyrosine phosphatase family. Non-receptor class dual specificity subfamily.</text>
</comment>
<comment type="catalytic activity">
    <reaction evidence="4">
        <text>O-phospho-L-seryl-[protein] + H2O = L-seryl-[protein] + phosphate</text>
        <dbReference type="Rhea" id="RHEA:20629"/>
        <dbReference type="Rhea" id="RHEA-COMP:9863"/>
        <dbReference type="Rhea" id="RHEA-COMP:11604"/>
        <dbReference type="ChEBI" id="CHEBI:15377"/>
        <dbReference type="ChEBI" id="CHEBI:29999"/>
        <dbReference type="ChEBI" id="CHEBI:43474"/>
        <dbReference type="ChEBI" id="CHEBI:83421"/>
        <dbReference type="EC" id="3.1.3.16"/>
    </reaction>
</comment>
<dbReference type="GO" id="GO:0004725">
    <property type="term" value="F:protein tyrosine phosphatase activity"/>
    <property type="evidence" value="ECO:0007669"/>
    <property type="project" value="TreeGrafter"/>
</dbReference>
<evidence type="ECO:0000256" key="4">
    <source>
        <dbReference type="ARBA" id="ARBA00047761"/>
    </source>
</evidence>
<dbReference type="Gene3D" id="3.90.190.10">
    <property type="entry name" value="Protein tyrosine phosphatase superfamily"/>
    <property type="match status" value="1"/>
</dbReference>
<proteinExistence type="inferred from homology"/>
<dbReference type="PROSITE" id="PS50056">
    <property type="entry name" value="TYR_PHOSPHATASE_2"/>
    <property type="match status" value="1"/>
</dbReference>
<dbReference type="GO" id="GO:0005829">
    <property type="term" value="C:cytosol"/>
    <property type="evidence" value="ECO:0007669"/>
    <property type="project" value="TreeGrafter"/>
</dbReference>
<dbReference type="Pfam" id="PF00782">
    <property type="entry name" value="DSPc"/>
    <property type="match status" value="1"/>
</dbReference>
<dbReference type="InterPro" id="IPR020422">
    <property type="entry name" value="TYR_PHOSPHATASE_DUAL_dom"/>
</dbReference>
<dbReference type="EMBL" id="LOPW02000016">
    <property type="protein sequence ID" value="POG55092.1"/>
    <property type="molecule type" value="Genomic_DNA"/>
</dbReference>
<evidence type="ECO:0000256" key="2">
    <source>
        <dbReference type="ARBA" id="ARBA00022801"/>
    </source>
</evidence>
<name>A0A2P4NPL3_9EURY</name>
<dbReference type="InterPro" id="IPR029021">
    <property type="entry name" value="Prot-tyrosine_phosphatase-like"/>
</dbReference>
<dbReference type="GO" id="GO:0004722">
    <property type="term" value="F:protein serine/threonine phosphatase activity"/>
    <property type="evidence" value="ECO:0007669"/>
    <property type="project" value="UniProtKB-EC"/>
</dbReference>
<dbReference type="PANTHER" id="PTHR45948">
    <property type="entry name" value="DUAL SPECIFICITY PROTEIN PHOSPHATASE DDB_G0269404-RELATED"/>
    <property type="match status" value="1"/>
</dbReference>
<dbReference type="SUPFAM" id="SSF52799">
    <property type="entry name" value="(Phosphotyrosine protein) phosphatases II"/>
    <property type="match status" value="1"/>
</dbReference>
<feature type="domain" description="Tyrosine specific protein phosphatases" evidence="6">
    <location>
        <begin position="62"/>
        <end position="119"/>
    </location>
</feature>
<keyword evidence="3" id="KW-0904">Protein phosphatase</keyword>
<dbReference type="SMART" id="SM00195">
    <property type="entry name" value="DSPc"/>
    <property type="match status" value="1"/>
</dbReference>
<reference evidence="7" key="1">
    <citation type="submission" date="2017-08" db="EMBL/GenBank/DDBJ databases">
        <title>Haloferax marisrubri sp. nov., isolated from the Discovery deep brine-seawater interface in the Red Sea.</title>
        <authorList>
            <person name="Zhang G."/>
            <person name="Stingl U."/>
        </authorList>
    </citation>
    <scope>NUCLEOTIDE SEQUENCE [LARGE SCALE GENOMIC DNA]</scope>
    <source>
        <strain evidence="7">SB3</strain>
    </source>
</reference>
<gene>
    <name evidence="7" type="ORF">AUR65_011735</name>
</gene>
<dbReference type="AlphaFoldDB" id="A0A2P4NPL3"/>
<dbReference type="OrthoDB" id="275339at2157"/>
<evidence type="ECO:0000256" key="1">
    <source>
        <dbReference type="ARBA" id="ARBA00008601"/>
    </source>
</evidence>
<evidence type="ECO:0000313" key="7">
    <source>
        <dbReference type="EMBL" id="POG55092.1"/>
    </source>
</evidence>
<dbReference type="CDD" id="cd14498">
    <property type="entry name" value="DSP"/>
    <property type="match status" value="1"/>
</dbReference>
<evidence type="ECO:0000313" key="8">
    <source>
        <dbReference type="Proteomes" id="UP000053621"/>
    </source>
</evidence>
<evidence type="ECO:0000256" key="3">
    <source>
        <dbReference type="ARBA" id="ARBA00022912"/>
    </source>
</evidence>
<sequence length="141" mass="15495">MDEILSGLYVGTSQDAGNQSLLQTHDIDTIVSLTYADPDGTVPQNTELRSIPMMDGPRNDSDEFDRAVTAVFESVRENNRALVHCSASASRSVAVTAVVVALVEECDIERAFQMVSDSRAVANPHDALRRRAQSSWSERKR</sequence>
<comment type="catalytic activity">
    <reaction evidence="5">
        <text>O-phospho-L-threonyl-[protein] + H2O = L-threonyl-[protein] + phosphate</text>
        <dbReference type="Rhea" id="RHEA:47004"/>
        <dbReference type="Rhea" id="RHEA-COMP:11060"/>
        <dbReference type="Rhea" id="RHEA-COMP:11605"/>
        <dbReference type="ChEBI" id="CHEBI:15377"/>
        <dbReference type="ChEBI" id="CHEBI:30013"/>
        <dbReference type="ChEBI" id="CHEBI:43474"/>
        <dbReference type="ChEBI" id="CHEBI:61977"/>
        <dbReference type="EC" id="3.1.3.16"/>
    </reaction>
</comment>
<keyword evidence="8" id="KW-1185">Reference proteome</keyword>
<accession>A0A2P4NPL3</accession>
<organism evidence="7 8">
    <name type="scientific">Haloferax marisrubri</name>
    <dbReference type="NCBI Taxonomy" id="1544719"/>
    <lineage>
        <taxon>Archaea</taxon>
        <taxon>Methanobacteriati</taxon>
        <taxon>Methanobacteriota</taxon>
        <taxon>Stenosarchaea group</taxon>
        <taxon>Halobacteria</taxon>
        <taxon>Halobacteriales</taxon>
        <taxon>Haloferacaceae</taxon>
        <taxon>Haloferax</taxon>
    </lineage>
</organism>
<keyword evidence="2" id="KW-0378">Hydrolase</keyword>
<evidence type="ECO:0000256" key="5">
    <source>
        <dbReference type="ARBA" id="ARBA00048336"/>
    </source>
</evidence>
<evidence type="ECO:0000259" key="6">
    <source>
        <dbReference type="PROSITE" id="PS50056"/>
    </source>
</evidence>
<dbReference type="RefSeq" id="WP_084816443.1">
    <property type="nucleotide sequence ID" value="NZ_LOPW02000016.1"/>
</dbReference>
<dbReference type="PANTHER" id="PTHR45948:SF2">
    <property type="entry name" value="DUAL SPECIFICITY PROTEIN PHOSPHATASE"/>
    <property type="match status" value="1"/>
</dbReference>